<reference evidence="2" key="1">
    <citation type="submission" date="2019-06" db="EMBL/GenBank/DDBJ databases">
        <authorList>
            <person name="Zheng W."/>
        </authorList>
    </citation>
    <scope>NUCLEOTIDE SEQUENCE</scope>
    <source>
        <strain evidence="2">QDHG01</strain>
    </source>
</reference>
<name>A0A8J8NKY9_HALGN</name>
<evidence type="ECO:0000313" key="3">
    <source>
        <dbReference type="Proteomes" id="UP000785679"/>
    </source>
</evidence>
<feature type="compositionally biased region" description="Basic and acidic residues" evidence="1">
    <location>
        <begin position="175"/>
        <end position="201"/>
    </location>
</feature>
<dbReference type="AlphaFoldDB" id="A0A8J8NKY9"/>
<keyword evidence="3" id="KW-1185">Reference proteome</keyword>
<evidence type="ECO:0000313" key="2">
    <source>
        <dbReference type="EMBL" id="TNV76738.1"/>
    </source>
</evidence>
<dbReference type="EMBL" id="RRYP01013042">
    <property type="protein sequence ID" value="TNV76738.1"/>
    <property type="molecule type" value="Genomic_DNA"/>
</dbReference>
<protein>
    <submittedName>
        <fullName evidence="2">Uncharacterized protein</fullName>
    </submittedName>
</protein>
<comment type="caution">
    <text evidence="2">The sequence shown here is derived from an EMBL/GenBank/DDBJ whole genome shotgun (WGS) entry which is preliminary data.</text>
</comment>
<feature type="region of interest" description="Disordered" evidence="1">
    <location>
        <begin position="167"/>
        <end position="201"/>
    </location>
</feature>
<accession>A0A8J8NKY9</accession>
<sequence>MDAFLQRRCEKCKKVDCKENCEQCDYCKGWDRQLKTQELLMSRDCIQYCQKCEAESPFQYCTHCNRLFPESAIEHKTNVKLFCEECWVTGCSSCKLDVGDVQDKYGTYYCLFCFQIQVCGQYDYHQISGNYDVLRCKCRLCRISGALCERCCKRIYGANSQNNSILEEQSSIDEEERREASKDVISYAREEESGKSSQEEQ</sequence>
<proteinExistence type="predicted"/>
<evidence type="ECO:0000256" key="1">
    <source>
        <dbReference type="SAM" id="MobiDB-lite"/>
    </source>
</evidence>
<dbReference type="Proteomes" id="UP000785679">
    <property type="component" value="Unassembled WGS sequence"/>
</dbReference>
<organism evidence="2 3">
    <name type="scientific">Halteria grandinella</name>
    <dbReference type="NCBI Taxonomy" id="5974"/>
    <lineage>
        <taxon>Eukaryota</taxon>
        <taxon>Sar</taxon>
        <taxon>Alveolata</taxon>
        <taxon>Ciliophora</taxon>
        <taxon>Intramacronucleata</taxon>
        <taxon>Spirotrichea</taxon>
        <taxon>Stichotrichia</taxon>
        <taxon>Sporadotrichida</taxon>
        <taxon>Halteriidae</taxon>
        <taxon>Halteria</taxon>
    </lineage>
</organism>
<gene>
    <name evidence="2" type="ORF">FGO68_gene9374</name>
</gene>